<organism evidence="2 3">
    <name type="scientific">Streptomyces lividans 1326</name>
    <dbReference type="NCBI Taxonomy" id="1200984"/>
    <lineage>
        <taxon>Bacteria</taxon>
        <taxon>Bacillati</taxon>
        <taxon>Actinomycetota</taxon>
        <taxon>Actinomycetes</taxon>
        <taxon>Kitasatosporales</taxon>
        <taxon>Streptomycetaceae</taxon>
        <taxon>Streptomyces</taxon>
    </lineage>
</organism>
<accession>A0A7U9DWW7</accession>
<evidence type="ECO:0000256" key="1">
    <source>
        <dbReference type="SAM" id="MobiDB-lite"/>
    </source>
</evidence>
<evidence type="ECO:0000313" key="2">
    <source>
        <dbReference type="EMBL" id="EOY50597.1"/>
    </source>
</evidence>
<gene>
    <name evidence="2" type="ORF">SLI_5889</name>
</gene>
<name>A0A7U9DWW7_STRLI</name>
<proteinExistence type="predicted"/>
<sequence length="43" mass="4595">MPAPVSRRAASVSPYLPIAPRAFMSAPPPAPTITQTGRPRHSR</sequence>
<feature type="region of interest" description="Disordered" evidence="1">
    <location>
        <begin position="20"/>
        <end position="43"/>
    </location>
</feature>
<dbReference type="Proteomes" id="UP000014062">
    <property type="component" value="Chromosome"/>
</dbReference>
<dbReference type="AlphaFoldDB" id="A0A7U9DWW7"/>
<dbReference type="EMBL" id="CM001889">
    <property type="protein sequence ID" value="EOY50597.1"/>
    <property type="molecule type" value="Genomic_DNA"/>
</dbReference>
<reference evidence="3" key="1">
    <citation type="journal article" date="2013" name="Genome Biol. Evol.">
        <title>The genome sequence of Streptomyces lividans 66 reveals a novel tRNA-dependent peptide biosynthetic system within a metal-related genomic island.</title>
        <authorList>
            <person name="Cruz-Morales P."/>
            <person name="Vijgenboom E."/>
            <person name="Iruegas-Bocardo F."/>
            <person name="Girard G."/>
            <person name="Yanez-Guerra L.A."/>
            <person name="Ramos-Aboites H.E."/>
            <person name="Pernodet J.L."/>
            <person name="Anne J."/>
            <person name="van Wezel G.P."/>
            <person name="Barona-Gomez F."/>
        </authorList>
    </citation>
    <scope>NUCLEOTIDE SEQUENCE [LARGE SCALE GENOMIC DNA]</scope>
    <source>
        <strain evidence="3">1326</strain>
    </source>
</reference>
<evidence type="ECO:0000313" key="3">
    <source>
        <dbReference type="Proteomes" id="UP000014062"/>
    </source>
</evidence>
<protein>
    <submittedName>
        <fullName evidence="2">Uncharacterized protein</fullName>
    </submittedName>
</protein>